<evidence type="ECO:0000313" key="6">
    <source>
        <dbReference type="EMBL" id="MBY6322813.1"/>
    </source>
</evidence>
<dbReference type="InterPro" id="IPR047057">
    <property type="entry name" value="MerR_fam"/>
</dbReference>
<dbReference type="SUPFAM" id="SSF46955">
    <property type="entry name" value="Putative DNA-binding domain"/>
    <property type="match status" value="1"/>
</dbReference>
<dbReference type="Proteomes" id="UP001520140">
    <property type="component" value="Unassembled WGS sequence"/>
</dbReference>
<dbReference type="Pfam" id="PF07739">
    <property type="entry name" value="TipAS"/>
    <property type="match status" value="1"/>
</dbReference>
<dbReference type="SUPFAM" id="SSF89082">
    <property type="entry name" value="Antibiotic binding domain of TipA-like multidrug resistance regulators"/>
    <property type="match status" value="1"/>
</dbReference>
<dbReference type="PRINTS" id="PR00040">
    <property type="entry name" value="HTHMERR"/>
</dbReference>
<evidence type="ECO:0000256" key="3">
    <source>
        <dbReference type="ARBA" id="ARBA00023159"/>
    </source>
</evidence>
<proteinExistence type="predicted"/>
<protein>
    <submittedName>
        <fullName evidence="6">MerR family transcriptional regulator</fullName>
    </submittedName>
</protein>
<accession>A0ABS7NXP8</accession>
<gene>
    <name evidence="6" type="ORF">HQ605_18515</name>
</gene>
<dbReference type="RefSeq" id="WP_082834201.1">
    <property type="nucleotide sequence ID" value="NZ_JABUKE010000029.1"/>
</dbReference>
<comment type="caution">
    <text evidence="6">The sequence shown here is derived from an EMBL/GenBank/DDBJ whole genome shotgun (WGS) entry which is preliminary data.</text>
</comment>
<dbReference type="Gene3D" id="1.10.1660.10">
    <property type="match status" value="1"/>
</dbReference>
<keyword evidence="2" id="KW-0238">DNA-binding</keyword>
<feature type="domain" description="HTH merR-type" evidence="5">
    <location>
        <begin position="39"/>
        <end position="106"/>
    </location>
</feature>
<dbReference type="InterPro" id="IPR036244">
    <property type="entry name" value="TipA-like_antibiotic-bd"/>
</dbReference>
<dbReference type="PANTHER" id="PTHR30204">
    <property type="entry name" value="REDOX-CYCLING DRUG-SENSING TRANSCRIPTIONAL ACTIVATOR SOXR"/>
    <property type="match status" value="1"/>
</dbReference>
<evidence type="ECO:0000256" key="2">
    <source>
        <dbReference type="ARBA" id="ARBA00023125"/>
    </source>
</evidence>
<evidence type="ECO:0000256" key="4">
    <source>
        <dbReference type="ARBA" id="ARBA00023163"/>
    </source>
</evidence>
<dbReference type="InterPro" id="IPR000551">
    <property type="entry name" value="MerR-type_HTH_dom"/>
</dbReference>
<dbReference type="CDD" id="cd01106">
    <property type="entry name" value="HTH_TipAL-Mta"/>
    <property type="match status" value="1"/>
</dbReference>
<organism evidence="6 7">
    <name type="scientific">Rhodococcoides kroppenstedtii</name>
    <dbReference type="NCBI Taxonomy" id="293050"/>
    <lineage>
        <taxon>Bacteria</taxon>
        <taxon>Bacillati</taxon>
        <taxon>Actinomycetota</taxon>
        <taxon>Actinomycetes</taxon>
        <taxon>Mycobacteriales</taxon>
        <taxon>Nocardiaceae</taxon>
        <taxon>Rhodococcoides</taxon>
    </lineage>
</organism>
<keyword evidence="7" id="KW-1185">Reference proteome</keyword>
<dbReference type="PROSITE" id="PS50937">
    <property type="entry name" value="HTH_MERR_2"/>
    <property type="match status" value="1"/>
</dbReference>
<dbReference type="Gene3D" id="1.10.490.50">
    <property type="entry name" value="Antibiotic binding domain of TipA-like multidrug resistance regulators"/>
    <property type="match status" value="1"/>
</dbReference>
<dbReference type="PANTHER" id="PTHR30204:SF90">
    <property type="entry name" value="HTH-TYPE TRANSCRIPTIONAL ACTIVATOR MTA"/>
    <property type="match status" value="1"/>
</dbReference>
<dbReference type="SMART" id="SM00422">
    <property type="entry name" value="HTH_MERR"/>
    <property type="match status" value="1"/>
</dbReference>
<sequence length="288" mass="32268">MNDAHGHRTVGADARQFRTVGAEARQFRTVGAEARQFRTVGAVARLADVSVRTLHHYDAVGLVVPSGRTGAGYRTYSDDDVERLFAVLAYRELGFPLDEIRTILDDPDADALTHLRRQRDLLAERIDHLHAMATAVDTLIEERTMGNEVTPEQLREIWGDDWTGEKYEDEARERWGDTDAWAQSRERTARFTAEDWTAVKVESETLEADLAAAMAAGVRPGDPAANALAERHRLSIDRFYDCDHAMQVCVSAMYVTDERFRAHYDERAEGLAQWLVDVIAANAAEHGG</sequence>
<evidence type="ECO:0000313" key="7">
    <source>
        <dbReference type="Proteomes" id="UP001520140"/>
    </source>
</evidence>
<reference evidence="6 7" key="1">
    <citation type="submission" date="2020-06" db="EMBL/GenBank/DDBJ databases">
        <title>Taxonomy, biology and ecology of Rhodococcus bacteria occurring in California pistachio and other woody hosts as revealed by genome sequence analyses.</title>
        <authorList>
            <person name="Gai Y."/>
            <person name="Riely B."/>
        </authorList>
    </citation>
    <scope>NUCLEOTIDE SEQUENCE [LARGE SCALE GENOMIC DNA]</scope>
    <source>
        <strain evidence="6 7">BP-284</strain>
    </source>
</reference>
<evidence type="ECO:0000256" key="1">
    <source>
        <dbReference type="ARBA" id="ARBA00023015"/>
    </source>
</evidence>
<dbReference type="InterPro" id="IPR012925">
    <property type="entry name" value="TipAS_dom"/>
</dbReference>
<dbReference type="EMBL" id="JABUKG010000026">
    <property type="protein sequence ID" value="MBY6322813.1"/>
    <property type="molecule type" value="Genomic_DNA"/>
</dbReference>
<dbReference type="InterPro" id="IPR009061">
    <property type="entry name" value="DNA-bd_dom_put_sf"/>
</dbReference>
<evidence type="ECO:0000259" key="5">
    <source>
        <dbReference type="PROSITE" id="PS50937"/>
    </source>
</evidence>
<name>A0ABS7NXP8_9NOCA</name>
<keyword evidence="3" id="KW-0010">Activator</keyword>
<dbReference type="PROSITE" id="PS00552">
    <property type="entry name" value="HTH_MERR_1"/>
    <property type="match status" value="1"/>
</dbReference>
<keyword evidence="1" id="KW-0805">Transcription regulation</keyword>
<keyword evidence="4" id="KW-0804">Transcription</keyword>
<dbReference type="Pfam" id="PF13411">
    <property type="entry name" value="MerR_1"/>
    <property type="match status" value="1"/>
</dbReference>